<evidence type="ECO:0000256" key="2">
    <source>
        <dbReference type="PROSITE-ProRule" id="PRU00104"/>
    </source>
</evidence>
<dbReference type="Proteomes" id="UP001470230">
    <property type="component" value="Unassembled WGS sequence"/>
</dbReference>
<evidence type="ECO:0000259" key="3">
    <source>
        <dbReference type="PROSITE" id="PS50237"/>
    </source>
</evidence>
<dbReference type="InterPro" id="IPR035983">
    <property type="entry name" value="Hect_E3_ubiquitin_ligase"/>
</dbReference>
<dbReference type="EMBL" id="JAPFFF010000001">
    <property type="protein sequence ID" value="KAK8898323.1"/>
    <property type="molecule type" value="Genomic_DNA"/>
</dbReference>
<comment type="caution">
    <text evidence="4">The sequence shown here is derived from an EMBL/GenBank/DDBJ whole genome shotgun (WGS) entry which is preliminary data.</text>
</comment>
<dbReference type="Gene3D" id="3.30.2410.10">
    <property type="entry name" value="Hect, E3 ligase catalytic domain"/>
    <property type="match status" value="1"/>
</dbReference>
<reference evidence="4 5" key="1">
    <citation type="submission" date="2024-04" db="EMBL/GenBank/DDBJ databases">
        <title>Tritrichomonas musculus Genome.</title>
        <authorList>
            <person name="Alves-Ferreira E."/>
            <person name="Grigg M."/>
            <person name="Lorenzi H."/>
            <person name="Galac M."/>
        </authorList>
    </citation>
    <scope>NUCLEOTIDE SEQUENCE [LARGE SCALE GENOMIC DNA]</scope>
    <source>
        <strain evidence="4 5">EAF2021</strain>
    </source>
</reference>
<dbReference type="Pfam" id="PF00632">
    <property type="entry name" value="HECT"/>
    <property type="match status" value="1"/>
</dbReference>
<proteinExistence type="predicted"/>
<keyword evidence="1 2" id="KW-0833">Ubl conjugation pathway</keyword>
<evidence type="ECO:0000313" key="4">
    <source>
        <dbReference type="EMBL" id="KAK8898323.1"/>
    </source>
</evidence>
<gene>
    <name evidence="4" type="ORF">M9Y10_000607</name>
</gene>
<accession>A0ABR2L5K2</accession>
<protein>
    <recommendedName>
        <fullName evidence="3">HECT domain-containing protein</fullName>
    </recommendedName>
</protein>
<dbReference type="SUPFAM" id="SSF56204">
    <property type="entry name" value="Hect, E3 ligase catalytic domain"/>
    <property type="match status" value="1"/>
</dbReference>
<evidence type="ECO:0000256" key="1">
    <source>
        <dbReference type="ARBA" id="ARBA00022786"/>
    </source>
</evidence>
<name>A0ABR2L5K2_9EUKA</name>
<dbReference type="InterPro" id="IPR000569">
    <property type="entry name" value="HECT_dom"/>
</dbReference>
<comment type="caution">
    <text evidence="2">Lacks conserved residue(s) required for the propagation of feature annotation.</text>
</comment>
<evidence type="ECO:0000313" key="5">
    <source>
        <dbReference type="Proteomes" id="UP001470230"/>
    </source>
</evidence>
<sequence>MDEDQEPFDVDDFMISTEFVEPLTAENQLVEYFFNAISKWDEDDLESLFTLVTGSYLVPKKDFKDFFSSIGSSFKIGLLNDTNGFPEFHSHETTLLLPDYKSEDELNRNLIKAVHICDGLALS</sequence>
<organism evidence="4 5">
    <name type="scientific">Tritrichomonas musculus</name>
    <dbReference type="NCBI Taxonomy" id="1915356"/>
    <lineage>
        <taxon>Eukaryota</taxon>
        <taxon>Metamonada</taxon>
        <taxon>Parabasalia</taxon>
        <taxon>Tritrichomonadida</taxon>
        <taxon>Tritrichomonadidae</taxon>
        <taxon>Tritrichomonas</taxon>
    </lineage>
</organism>
<dbReference type="PROSITE" id="PS50237">
    <property type="entry name" value="HECT"/>
    <property type="match status" value="1"/>
</dbReference>
<feature type="domain" description="HECT" evidence="3">
    <location>
        <begin position="1"/>
        <end position="123"/>
    </location>
</feature>
<keyword evidence="5" id="KW-1185">Reference proteome</keyword>